<dbReference type="Proteomes" id="UP000244450">
    <property type="component" value="Unassembled WGS sequence"/>
</dbReference>
<dbReference type="AlphaFoldDB" id="A0A2T7BM43"/>
<proteinExistence type="predicted"/>
<gene>
    <name evidence="1" type="ORF">DCC81_04190</name>
</gene>
<comment type="caution">
    <text evidence="1">The sequence shown here is derived from an EMBL/GenBank/DDBJ whole genome shotgun (WGS) entry which is preliminary data.</text>
</comment>
<evidence type="ECO:0000313" key="2">
    <source>
        <dbReference type="Proteomes" id="UP000244450"/>
    </source>
</evidence>
<keyword evidence="2" id="KW-1185">Reference proteome</keyword>
<organism evidence="1 2">
    <name type="scientific">Chitinophaga parva</name>
    <dbReference type="NCBI Taxonomy" id="2169414"/>
    <lineage>
        <taxon>Bacteria</taxon>
        <taxon>Pseudomonadati</taxon>
        <taxon>Bacteroidota</taxon>
        <taxon>Chitinophagia</taxon>
        <taxon>Chitinophagales</taxon>
        <taxon>Chitinophagaceae</taxon>
        <taxon>Chitinophaga</taxon>
    </lineage>
</organism>
<sequence length="83" mass="9454">MTWVDVTNGYAPDKTFPARDREARPALYAGQNLPWPRCGNTKFYAMNRSVPPPALRVNAAFHKNGSMVCWLRFHNPGYAMQLL</sequence>
<accession>A0A2T7BM43</accession>
<reference evidence="1 2" key="1">
    <citation type="submission" date="2018-04" db="EMBL/GenBank/DDBJ databases">
        <title>Chitinophaga fuyangensis sp. nov., isolated from soil in a chemical factory.</title>
        <authorList>
            <person name="Chen K."/>
        </authorList>
    </citation>
    <scope>NUCLEOTIDE SEQUENCE [LARGE SCALE GENOMIC DNA]</scope>
    <source>
        <strain evidence="1 2">LY-1</strain>
    </source>
</reference>
<dbReference type="EMBL" id="QCYK01000001">
    <property type="protein sequence ID" value="PUZ28691.1"/>
    <property type="molecule type" value="Genomic_DNA"/>
</dbReference>
<name>A0A2T7BM43_9BACT</name>
<protein>
    <submittedName>
        <fullName evidence="1">Uncharacterized protein</fullName>
    </submittedName>
</protein>
<evidence type="ECO:0000313" key="1">
    <source>
        <dbReference type="EMBL" id="PUZ28691.1"/>
    </source>
</evidence>